<evidence type="ECO:0000313" key="4">
    <source>
        <dbReference type="EMBL" id="MEN3538075.1"/>
    </source>
</evidence>
<dbReference type="InterPro" id="IPR057326">
    <property type="entry name" value="KR_dom"/>
</dbReference>
<evidence type="ECO:0000259" key="3">
    <source>
        <dbReference type="SMART" id="SM00822"/>
    </source>
</evidence>
<dbReference type="Pfam" id="PF13561">
    <property type="entry name" value="adh_short_C2"/>
    <property type="match status" value="1"/>
</dbReference>
<dbReference type="InterPro" id="IPR036291">
    <property type="entry name" value="NAD(P)-bd_dom_sf"/>
</dbReference>
<dbReference type="SMART" id="SM00822">
    <property type="entry name" value="PKS_KR"/>
    <property type="match status" value="1"/>
</dbReference>
<gene>
    <name evidence="4" type="ORF">AAH991_23370</name>
</gene>
<feature type="domain" description="Ketoreductase" evidence="3">
    <location>
        <begin position="52"/>
        <end position="217"/>
    </location>
</feature>
<evidence type="ECO:0000256" key="1">
    <source>
        <dbReference type="ARBA" id="ARBA00006484"/>
    </source>
</evidence>
<dbReference type="NCBIfam" id="NF005893">
    <property type="entry name" value="PRK07856.1"/>
    <property type="match status" value="1"/>
</dbReference>
<reference evidence="4 5" key="1">
    <citation type="submission" date="2024-05" db="EMBL/GenBank/DDBJ databases">
        <title>Microbispora sp.ZYX-F-249.</title>
        <authorList>
            <person name="Xie H."/>
        </authorList>
    </citation>
    <scope>NUCLEOTIDE SEQUENCE [LARGE SCALE GENOMIC DNA]</scope>
    <source>
        <strain evidence="4 5">ZYX-F-249</strain>
    </source>
</reference>
<protein>
    <submittedName>
        <fullName evidence="4">SDR family oxidoreductase</fullName>
    </submittedName>
</protein>
<keyword evidence="5" id="KW-1185">Reference proteome</keyword>
<dbReference type="Gene3D" id="3.40.50.720">
    <property type="entry name" value="NAD(P)-binding Rossmann-like Domain"/>
    <property type="match status" value="1"/>
</dbReference>
<accession>A0ABV0AS22</accession>
<dbReference type="InterPro" id="IPR002347">
    <property type="entry name" value="SDR_fam"/>
</dbReference>
<dbReference type="NCBIfam" id="NF005559">
    <property type="entry name" value="PRK07231.1"/>
    <property type="match status" value="1"/>
</dbReference>
<comment type="caution">
    <text evidence="4">The sequence shown here is derived from an EMBL/GenBank/DDBJ whole genome shotgun (WGS) entry which is preliminary data.</text>
</comment>
<evidence type="ECO:0000313" key="5">
    <source>
        <dbReference type="Proteomes" id="UP001447516"/>
    </source>
</evidence>
<dbReference type="CDD" id="cd05233">
    <property type="entry name" value="SDR_c"/>
    <property type="match status" value="1"/>
</dbReference>
<dbReference type="PANTHER" id="PTHR43639">
    <property type="entry name" value="OXIDOREDUCTASE, SHORT-CHAIN DEHYDROGENASE/REDUCTASE FAMILY (AFU_ORTHOLOGUE AFUA_5G02870)"/>
    <property type="match status" value="1"/>
</dbReference>
<organism evidence="4 5">
    <name type="scientific">Microbispora maris</name>
    <dbReference type="NCBI Taxonomy" id="3144104"/>
    <lineage>
        <taxon>Bacteria</taxon>
        <taxon>Bacillati</taxon>
        <taxon>Actinomycetota</taxon>
        <taxon>Actinomycetes</taxon>
        <taxon>Streptosporangiales</taxon>
        <taxon>Streptosporangiaceae</taxon>
        <taxon>Microbispora</taxon>
    </lineage>
</organism>
<dbReference type="SUPFAM" id="SSF51735">
    <property type="entry name" value="NAD(P)-binding Rossmann-fold domains"/>
    <property type="match status" value="1"/>
</dbReference>
<sequence length="297" mass="30680">MTVMVAVAARPVSRGPAGRYLSPIGGRAAVPSLGRIERREDTVDVTMDFGGRAVLVTGGTKGIGFVIAEAFLAAGAEVVVCGRNEPETLPAAGGRTARFAAADIRDPGEAARLVEQAVDHLGRLDVLVNNAGGSPNSDAATVSPRFVERIVDLNLLAPFYVAQPANLAMREQETGGSIINIGSVSGVDPQPGTAAYSAAKAGLLVLTRALALEWSPKVRVNHITTGLIRTEAAASMYGEDGGAALSEVIPMRRMAVPRDVANACLFLASDLASYLTGADIPVHGGGEVPARYLVTRG</sequence>
<evidence type="ECO:0000256" key="2">
    <source>
        <dbReference type="ARBA" id="ARBA00023002"/>
    </source>
</evidence>
<proteinExistence type="inferred from homology"/>
<dbReference type="InterPro" id="IPR020904">
    <property type="entry name" value="Sc_DH/Rdtase_CS"/>
</dbReference>
<dbReference type="Proteomes" id="UP001447516">
    <property type="component" value="Unassembled WGS sequence"/>
</dbReference>
<dbReference type="EMBL" id="JBDJAW010000020">
    <property type="protein sequence ID" value="MEN3538075.1"/>
    <property type="molecule type" value="Genomic_DNA"/>
</dbReference>
<dbReference type="PRINTS" id="PR00080">
    <property type="entry name" value="SDRFAMILY"/>
</dbReference>
<dbReference type="PROSITE" id="PS00061">
    <property type="entry name" value="ADH_SHORT"/>
    <property type="match status" value="1"/>
</dbReference>
<comment type="similarity">
    <text evidence="1">Belongs to the short-chain dehydrogenases/reductases (SDR) family.</text>
</comment>
<keyword evidence="2" id="KW-0560">Oxidoreductase</keyword>
<name>A0ABV0AS22_9ACTN</name>
<dbReference type="PANTHER" id="PTHR43639:SF1">
    <property type="entry name" value="SHORT-CHAIN DEHYDROGENASE_REDUCTASE FAMILY PROTEIN"/>
    <property type="match status" value="1"/>
</dbReference>
<dbReference type="PRINTS" id="PR00081">
    <property type="entry name" value="GDHRDH"/>
</dbReference>
<dbReference type="RefSeq" id="WP_346228027.1">
    <property type="nucleotide sequence ID" value="NZ_JBDJAW010000020.1"/>
</dbReference>